<dbReference type="PANTHER" id="PTHR43190">
    <property type="entry name" value="N-ACETYL-D-GLUCOSAMINE KINASE"/>
    <property type="match status" value="1"/>
</dbReference>
<dbReference type="PANTHER" id="PTHR43190:SF3">
    <property type="entry name" value="N-ACETYL-D-GLUCOSAMINE KINASE"/>
    <property type="match status" value="1"/>
</dbReference>
<dbReference type="EMBL" id="JBFBVU010000029">
    <property type="protein sequence ID" value="MEV8468438.1"/>
    <property type="molecule type" value="Genomic_DNA"/>
</dbReference>
<dbReference type="Proteomes" id="UP001553161">
    <property type="component" value="Unassembled WGS sequence"/>
</dbReference>
<feature type="domain" description="ATPase BadF/BadG/BcrA/BcrD type" evidence="1">
    <location>
        <begin position="12"/>
        <end position="255"/>
    </location>
</feature>
<dbReference type="Gene3D" id="3.30.420.40">
    <property type="match status" value="2"/>
</dbReference>
<reference evidence="2 3" key="1">
    <citation type="submission" date="2024-07" db="EMBL/GenBank/DDBJ databases">
        <authorList>
            <person name="Kang M."/>
        </authorList>
    </citation>
    <scope>NUCLEOTIDE SEQUENCE [LARGE SCALE GENOMIC DNA]</scope>
    <source>
        <strain evidence="2 3">DFM31</strain>
    </source>
</reference>
<dbReference type="RefSeq" id="WP_366194391.1">
    <property type="nucleotide sequence ID" value="NZ_JBFBVU010000029.1"/>
</dbReference>
<evidence type="ECO:0000259" key="1">
    <source>
        <dbReference type="Pfam" id="PF01869"/>
    </source>
</evidence>
<dbReference type="SUPFAM" id="SSF53067">
    <property type="entry name" value="Actin-like ATPase domain"/>
    <property type="match status" value="2"/>
</dbReference>
<gene>
    <name evidence="2" type="ORF">AB0T83_16810</name>
</gene>
<evidence type="ECO:0000313" key="2">
    <source>
        <dbReference type="EMBL" id="MEV8468438.1"/>
    </source>
</evidence>
<dbReference type="InterPro" id="IPR052519">
    <property type="entry name" value="Euk-type_GlcNAc_Kinase"/>
</dbReference>
<proteinExistence type="predicted"/>
<dbReference type="InterPro" id="IPR043129">
    <property type="entry name" value="ATPase_NBD"/>
</dbReference>
<dbReference type="CDD" id="cd24082">
    <property type="entry name" value="ASKHA_NBD_GspK-like"/>
    <property type="match status" value="1"/>
</dbReference>
<name>A0ABV3LA83_9RHOB</name>
<keyword evidence="3" id="KW-1185">Reference proteome</keyword>
<dbReference type="InterPro" id="IPR002731">
    <property type="entry name" value="ATPase_BadF"/>
</dbReference>
<comment type="caution">
    <text evidence="2">The sequence shown here is derived from an EMBL/GenBank/DDBJ whole genome shotgun (WGS) entry which is preliminary data.</text>
</comment>
<protein>
    <submittedName>
        <fullName evidence="2">BadF/BadG/BcrA/BcrD ATPase family protein</fullName>
    </submittedName>
</protein>
<dbReference type="Pfam" id="PF01869">
    <property type="entry name" value="BcrAD_BadFG"/>
    <property type="match status" value="1"/>
</dbReference>
<sequence length="294" mass="30185">MSSQTEYQICAVDGGGTGCRAVIGRSDGEILARAAGGPANYTTNPIQATENLRKAVDQALSLAGSGALPLERTVAHVGLAGIMCEDDSQALAAQLPFAHCSVSDDRLTSALGGLGDRNGALLAIGTGSFAAGRRGASVRFLGGYGFKAGDQASGAWLGRELLCHTLLACDGLAEPSDLTRAVFARFDEKIHRLATYSATSDPSQFASFAPQIVEAAGDGDPVGQKVMRDGAAYLNAALDALALKETDAVCLIGGLGPHYATYLAPRYQALIAPSQGTALDGAMTLARKHLETAS</sequence>
<organism evidence="2 3">
    <name type="scientific">Meridianimarinicoccus marinus</name>
    <dbReference type="NCBI Taxonomy" id="3231483"/>
    <lineage>
        <taxon>Bacteria</taxon>
        <taxon>Pseudomonadati</taxon>
        <taxon>Pseudomonadota</taxon>
        <taxon>Alphaproteobacteria</taxon>
        <taxon>Rhodobacterales</taxon>
        <taxon>Paracoccaceae</taxon>
        <taxon>Meridianimarinicoccus</taxon>
    </lineage>
</organism>
<accession>A0ABV3LA83</accession>
<evidence type="ECO:0000313" key="3">
    <source>
        <dbReference type="Proteomes" id="UP001553161"/>
    </source>
</evidence>